<proteinExistence type="predicted"/>
<accession>A0AA49GHS7</accession>
<dbReference type="AlphaFoldDB" id="A0AA49GHS7"/>
<dbReference type="PROSITE" id="PS51257">
    <property type="entry name" value="PROKAR_LIPOPROTEIN"/>
    <property type="match status" value="1"/>
</dbReference>
<dbReference type="EMBL" id="CP120682">
    <property type="protein sequence ID" value="WKN34927.1"/>
    <property type="molecule type" value="Genomic_DNA"/>
</dbReference>
<evidence type="ECO:0000313" key="2">
    <source>
        <dbReference type="EMBL" id="WKN34927.1"/>
    </source>
</evidence>
<protein>
    <recommendedName>
        <fullName evidence="3">Transporter</fullName>
    </recommendedName>
</protein>
<feature type="chain" id="PRO_5041463732" description="Transporter" evidence="1">
    <location>
        <begin position="18"/>
        <end position="306"/>
    </location>
</feature>
<organism evidence="2">
    <name type="scientific">Roseihalotalea indica</name>
    <dbReference type="NCBI Taxonomy" id="2867963"/>
    <lineage>
        <taxon>Bacteria</taxon>
        <taxon>Pseudomonadati</taxon>
        <taxon>Bacteroidota</taxon>
        <taxon>Cytophagia</taxon>
        <taxon>Cytophagales</taxon>
        <taxon>Catalimonadaceae</taxon>
        <taxon>Roseihalotalea</taxon>
    </lineage>
</organism>
<reference evidence="2" key="2">
    <citation type="journal article" date="2024" name="Antonie Van Leeuwenhoek">
        <title>Roseihalotalea indica gen. nov., sp. nov., a halophilic Bacteroidetes from mesopelagic Southwest Indian Ocean with higher carbohydrate metabolic potential.</title>
        <authorList>
            <person name="Chen B."/>
            <person name="Zhang M."/>
            <person name="Lin D."/>
            <person name="Ye J."/>
            <person name="Tang K."/>
        </authorList>
    </citation>
    <scope>NUCLEOTIDE SEQUENCE</scope>
    <source>
        <strain evidence="2">TK19036</strain>
    </source>
</reference>
<evidence type="ECO:0008006" key="3">
    <source>
        <dbReference type="Google" id="ProtNLM"/>
    </source>
</evidence>
<evidence type="ECO:0000256" key="1">
    <source>
        <dbReference type="SAM" id="SignalP"/>
    </source>
</evidence>
<sequence>MKKLYITLLIVISTVTASVGCDVCGCSLGSNYFGILPQFDKHFVGVRWHYSAFFARMNHNSEYMENEYSNDTYQKLELWGRFYLTDRIQLFASVPYSYNRMNGSHQRVTVSGLGDISVLANYALVNTGEDVGNPWRHTWLVGGGIKLPTGDFRQQDQGLLINPNFQLGTGSTDFVVNTIYTVRFNNVGLNVGATQQLSTKNPEGYGFGNQRNISGQFFYWRQMKALSLLPNAGLYYETGEMHTDNGIWQVNTGGEAWFGQLGLDVYYRNVAVGFTFKQPIAQHMNSDEIADIETKERMVFSVIYNF</sequence>
<keyword evidence="1" id="KW-0732">Signal</keyword>
<feature type="signal peptide" evidence="1">
    <location>
        <begin position="1"/>
        <end position="17"/>
    </location>
</feature>
<reference evidence="2" key="1">
    <citation type="journal article" date="2023" name="Comput. Struct. Biotechnol. J.">
        <title>Discovery of a novel marine Bacteroidetes with a rich repertoire of carbohydrate-active enzymes.</title>
        <authorList>
            <person name="Chen B."/>
            <person name="Liu G."/>
            <person name="Chen Q."/>
            <person name="Wang H."/>
            <person name="Liu L."/>
            <person name="Tang K."/>
        </authorList>
    </citation>
    <scope>NUCLEOTIDE SEQUENCE</scope>
    <source>
        <strain evidence="2">TK19036</strain>
    </source>
</reference>
<name>A0AA49GHS7_9BACT</name>
<gene>
    <name evidence="2" type="ORF">K4G66_21360</name>
</gene>